<dbReference type="Proteomes" id="UP001066276">
    <property type="component" value="Chromosome 2_2"/>
</dbReference>
<evidence type="ECO:0000313" key="3">
    <source>
        <dbReference type="Proteomes" id="UP001066276"/>
    </source>
</evidence>
<keyword evidence="3" id="KW-1185">Reference proteome</keyword>
<dbReference type="AlphaFoldDB" id="A0AAV7UVA5"/>
<comment type="caution">
    <text evidence="2">The sequence shown here is derived from an EMBL/GenBank/DDBJ whole genome shotgun (WGS) entry which is preliminary data.</text>
</comment>
<accession>A0AAV7UVA5</accession>
<gene>
    <name evidence="2" type="ORF">NDU88_001814</name>
</gene>
<sequence>MCSAVGNRGAGTQLPLNRGHAPLPVPARLQEDTWKRRLALTLKRSFGSAESRAGERLNRKHSTKPGRGSVHALCSQTATVRSDLKKQTPQRLPSAPPGSGRGLCSM</sequence>
<evidence type="ECO:0000256" key="1">
    <source>
        <dbReference type="SAM" id="MobiDB-lite"/>
    </source>
</evidence>
<feature type="region of interest" description="Disordered" evidence="1">
    <location>
        <begin position="44"/>
        <end position="106"/>
    </location>
</feature>
<dbReference type="EMBL" id="JANPWB010000004">
    <property type="protein sequence ID" value="KAJ1192507.1"/>
    <property type="molecule type" value="Genomic_DNA"/>
</dbReference>
<name>A0AAV7UVA5_PLEWA</name>
<organism evidence="2 3">
    <name type="scientific">Pleurodeles waltl</name>
    <name type="common">Iberian ribbed newt</name>
    <dbReference type="NCBI Taxonomy" id="8319"/>
    <lineage>
        <taxon>Eukaryota</taxon>
        <taxon>Metazoa</taxon>
        <taxon>Chordata</taxon>
        <taxon>Craniata</taxon>
        <taxon>Vertebrata</taxon>
        <taxon>Euteleostomi</taxon>
        <taxon>Amphibia</taxon>
        <taxon>Batrachia</taxon>
        <taxon>Caudata</taxon>
        <taxon>Salamandroidea</taxon>
        <taxon>Salamandridae</taxon>
        <taxon>Pleurodelinae</taxon>
        <taxon>Pleurodeles</taxon>
    </lineage>
</organism>
<protein>
    <submittedName>
        <fullName evidence="2">Uncharacterized protein</fullName>
    </submittedName>
</protein>
<reference evidence="2" key="1">
    <citation type="journal article" date="2022" name="bioRxiv">
        <title>Sequencing and chromosome-scale assembly of the giantPleurodeles waltlgenome.</title>
        <authorList>
            <person name="Brown T."/>
            <person name="Elewa A."/>
            <person name="Iarovenko S."/>
            <person name="Subramanian E."/>
            <person name="Araus A.J."/>
            <person name="Petzold A."/>
            <person name="Susuki M."/>
            <person name="Suzuki K.-i.T."/>
            <person name="Hayashi T."/>
            <person name="Toyoda A."/>
            <person name="Oliveira C."/>
            <person name="Osipova E."/>
            <person name="Leigh N.D."/>
            <person name="Simon A."/>
            <person name="Yun M.H."/>
        </authorList>
    </citation>
    <scope>NUCLEOTIDE SEQUENCE</scope>
    <source>
        <strain evidence="2">20211129_DDA</strain>
        <tissue evidence="2">Liver</tissue>
    </source>
</reference>
<proteinExistence type="predicted"/>
<feature type="region of interest" description="Disordered" evidence="1">
    <location>
        <begin position="1"/>
        <end position="24"/>
    </location>
</feature>
<evidence type="ECO:0000313" key="2">
    <source>
        <dbReference type="EMBL" id="KAJ1192507.1"/>
    </source>
</evidence>